<dbReference type="InterPro" id="IPR058118">
    <property type="entry name" value="Tpg"/>
</dbReference>
<evidence type="ECO:0008006" key="5">
    <source>
        <dbReference type="Google" id="ProtNLM"/>
    </source>
</evidence>
<dbReference type="Proteomes" id="UP000660975">
    <property type="component" value="Unassembled WGS sequence"/>
</dbReference>
<sequence>MSEHEQQQQPAPRRGKVLEALARAERKVFTRPAPKSANAQVKFLLTRVKGATKVLAERLGVSRRTVERYRAGKLAAPQKRLQAALVEETESEWQPQVRAQARQQASTSSGMMVEVTAYFGFTCSGSSDDGRIRTITTPISPTYAKQILELQEAGATEEDLHPIVAEAITESYFTEWGTRTDGLRADFTHVQAIEFLF</sequence>
<dbReference type="EMBL" id="BMSC01000027">
    <property type="protein sequence ID" value="GGU92007.1"/>
    <property type="molecule type" value="Genomic_DNA"/>
</dbReference>
<proteinExistence type="predicted"/>
<dbReference type="EMBL" id="BLLO01000031">
    <property type="protein sequence ID" value="GFH81532.1"/>
    <property type="molecule type" value="Genomic_DNA"/>
</dbReference>
<protein>
    <recommendedName>
        <fullName evidence="5">Terminal protein</fullName>
    </recommendedName>
</protein>
<name>A0A8H9LVX0_9ACTN</name>
<evidence type="ECO:0000313" key="1">
    <source>
        <dbReference type="EMBL" id="GFH81532.1"/>
    </source>
</evidence>
<dbReference type="NCBIfam" id="NF047541">
    <property type="entry name" value="telomere_Tpg"/>
    <property type="match status" value="1"/>
</dbReference>
<reference evidence="1 3" key="2">
    <citation type="submission" date="2020-02" db="EMBL/GenBank/DDBJ databases">
        <title>Whole genome shotgun sequence of Streptomyces gougerotii NBRC 13043.</title>
        <authorList>
            <person name="Ichikawa N."/>
            <person name="Komaki H."/>
            <person name="Tamura T."/>
        </authorList>
    </citation>
    <scope>NUCLEOTIDE SEQUENCE [LARGE SCALE GENOMIC DNA]</scope>
    <source>
        <strain evidence="1 3">NBRC 13043</strain>
    </source>
</reference>
<evidence type="ECO:0000313" key="3">
    <source>
        <dbReference type="Proteomes" id="UP000480804"/>
    </source>
</evidence>
<keyword evidence="3" id="KW-1185">Reference proteome</keyword>
<organism evidence="2 4">
    <name type="scientific">Streptomyces gougerotii</name>
    <dbReference type="NCBI Taxonomy" id="53448"/>
    <lineage>
        <taxon>Bacteria</taxon>
        <taxon>Bacillati</taxon>
        <taxon>Actinomycetota</taxon>
        <taxon>Actinomycetes</taxon>
        <taxon>Kitasatosporales</taxon>
        <taxon>Streptomycetaceae</taxon>
        <taxon>Streptomyces</taxon>
        <taxon>Streptomyces diastaticus group</taxon>
    </lineage>
</organism>
<accession>A0A8H9LVX0</accession>
<dbReference type="AlphaFoldDB" id="A0A8H9LVX0"/>
<evidence type="ECO:0000313" key="2">
    <source>
        <dbReference type="EMBL" id="GGU92007.1"/>
    </source>
</evidence>
<evidence type="ECO:0000313" key="4">
    <source>
        <dbReference type="Proteomes" id="UP000660975"/>
    </source>
</evidence>
<reference evidence="2" key="1">
    <citation type="journal article" date="2014" name="Int. J. Syst. Evol. Microbiol.">
        <title>Complete genome sequence of Corynebacterium casei LMG S-19264T (=DSM 44701T), isolated from a smear-ripened cheese.</title>
        <authorList>
            <consortium name="US DOE Joint Genome Institute (JGI-PGF)"/>
            <person name="Walter F."/>
            <person name="Albersmeier A."/>
            <person name="Kalinowski J."/>
            <person name="Ruckert C."/>
        </authorList>
    </citation>
    <scope>NUCLEOTIDE SEQUENCE</scope>
    <source>
        <strain evidence="2">JCM 4136</strain>
    </source>
</reference>
<comment type="caution">
    <text evidence="2">The sequence shown here is derived from an EMBL/GenBank/DDBJ whole genome shotgun (WGS) entry which is preliminary data.</text>
</comment>
<gene>
    <name evidence="2" type="ORF">GCM10010227_54150</name>
    <name evidence="1" type="ORF">Sgou_62020</name>
</gene>
<dbReference type="RefSeq" id="WP_185393875.1">
    <property type="nucleotide sequence ID" value="NZ_BLLO01000031.1"/>
</dbReference>
<reference evidence="2" key="3">
    <citation type="submission" date="2020-09" db="EMBL/GenBank/DDBJ databases">
        <authorList>
            <person name="Sun Q."/>
            <person name="Ohkuma M."/>
        </authorList>
    </citation>
    <scope>NUCLEOTIDE SEQUENCE</scope>
    <source>
        <strain evidence="2">JCM 4136</strain>
    </source>
</reference>
<dbReference type="Proteomes" id="UP000480804">
    <property type="component" value="Unassembled WGS sequence"/>
</dbReference>